<feature type="transmembrane region" description="Helical" evidence="1">
    <location>
        <begin position="24"/>
        <end position="41"/>
    </location>
</feature>
<proteinExistence type="predicted"/>
<dbReference type="InterPro" id="IPR012667">
    <property type="entry name" value="CbtB_put"/>
</dbReference>
<evidence type="ECO:0000313" key="2">
    <source>
        <dbReference type="EMBL" id="MFD1598063.1"/>
    </source>
</evidence>
<dbReference type="EMBL" id="JBHUDK010000003">
    <property type="protein sequence ID" value="MFD1598063.1"/>
    <property type="molecule type" value="Genomic_DNA"/>
</dbReference>
<dbReference type="Proteomes" id="UP001597085">
    <property type="component" value="Unassembled WGS sequence"/>
</dbReference>
<evidence type="ECO:0000256" key="1">
    <source>
        <dbReference type="SAM" id="Phobius"/>
    </source>
</evidence>
<keyword evidence="1" id="KW-0812">Transmembrane</keyword>
<reference evidence="2 3" key="1">
    <citation type="journal article" date="2019" name="Int. J. Syst. Evol. Microbiol.">
        <title>The Global Catalogue of Microorganisms (GCM) 10K type strain sequencing project: providing services to taxonomists for standard genome sequencing and annotation.</title>
        <authorList>
            <consortium name="The Broad Institute Genomics Platform"/>
            <consortium name="The Broad Institute Genome Sequencing Center for Infectious Disease"/>
            <person name="Wu L."/>
            <person name="Ma J."/>
        </authorList>
    </citation>
    <scope>NUCLEOTIDE SEQUENCE [LARGE SCALE GENOMIC DNA]</scope>
    <source>
        <strain evidence="2 3">CGMCC 1.12121</strain>
    </source>
</reference>
<gene>
    <name evidence="2" type="ORF">ACFSBX_03725</name>
</gene>
<dbReference type="RefSeq" id="WP_256420070.1">
    <property type="nucleotide sequence ID" value="NZ_JANHDI010000001.1"/>
</dbReference>
<accession>A0ABD6CKV1</accession>
<keyword evidence="1" id="KW-1133">Transmembrane helix</keyword>
<dbReference type="AlphaFoldDB" id="A0ABD6CKV1"/>
<comment type="caution">
    <text evidence="2">The sequence shown here is derived from an EMBL/GenBank/DDBJ whole genome shotgun (WGS) entry which is preliminary data.</text>
</comment>
<protein>
    <submittedName>
        <fullName evidence="2">CbtB domain-containing protein</fullName>
    </submittedName>
</protein>
<name>A0ABD6CKV1_9EURY</name>
<keyword evidence="3" id="KW-1185">Reference proteome</keyword>
<sequence length="62" mass="6642">MPATTDTVHGRIEGARIELTPTQAAVGFALVAALGFALLFVQEPMLHDSMHNFRHAAGITCH</sequence>
<keyword evidence="1" id="KW-0472">Membrane</keyword>
<evidence type="ECO:0000313" key="3">
    <source>
        <dbReference type="Proteomes" id="UP001597085"/>
    </source>
</evidence>
<organism evidence="2 3">
    <name type="scientific">Halobellus rarus</name>
    <dbReference type="NCBI Taxonomy" id="1126237"/>
    <lineage>
        <taxon>Archaea</taxon>
        <taxon>Methanobacteriati</taxon>
        <taxon>Methanobacteriota</taxon>
        <taxon>Stenosarchaea group</taxon>
        <taxon>Halobacteria</taxon>
        <taxon>Halobacteriales</taxon>
        <taxon>Haloferacaceae</taxon>
        <taxon>Halobellus</taxon>
    </lineage>
</organism>
<dbReference type="Pfam" id="PF09489">
    <property type="entry name" value="CbtB"/>
    <property type="match status" value="1"/>
</dbReference>